<dbReference type="AlphaFoldDB" id="A0A840QYR8"/>
<dbReference type="EMBL" id="JACHHW010000001">
    <property type="protein sequence ID" value="MBB5185909.1"/>
    <property type="molecule type" value="Genomic_DNA"/>
</dbReference>
<reference evidence="1 2" key="1">
    <citation type="submission" date="2020-08" db="EMBL/GenBank/DDBJ databases">
        <title>Genomic Encyclopedia of Type Strains, Phase IV (KMG-IV): sequencing the most valuable type-strain genomes for metagenomic binning, comparative biology and taxonomic classification.</title>
        <authorList>
            <person name="Goeker M."/>
        </authorList>
    </citation>
    <scope>NUCLEOTIDE SEQUENCE [LARGE SCALE GENOMIC DNA]</scope>
    <source>
        <strain evidence="1 2">DSM 25701</strain>
    </source>
</reference>
<comment type="caution">
    <text evidence="1">The sequence shown here is derived from an EMBL/GenBank/DDBJ whole genome shotgun (WGS) entry which is preliminary data.</text>
</comment>
<gene>
    <name evidence="1" type="ORF">HNQ57_000168</name>
</gene>
<evidence type="ECO:0000313" key="2">
    <source>
        <dbReference type="Proteomes" id="UP000536640"/>
    </source>
</evidence>
<sequence length="83" mass="9226">MTKSQSAVLAQQPSSIESDIPQYYLAATIAAPEQDSRLCYDVCLVVAAEVLFSSKTHKVERLEKYVLSVELDDSEMDVAWQDA</sequence>
<organism evidence="1 2">
    <name type="scientific">Zhongshania antarctica</name>
    <dbReference type="NCBI Taxonomy" id="641702"/>
    <lineage>
        <taxon>Bacteria</taxon>
        <taxon>Pseudomonadati</taxon>
        <taxon>Pseudomonadota</taxon>
        <taxon>Gammaproteobacteria</taxon>
        <taxon>Cellvibrionales</taxon>
        <taxon>Spongiibacteraceae</taxon>
        <taxon>Zhongshania</taxon>
    </lineage>
</organism>
<evidence type="ECO:0000313" key="1">
    <source>
        <dbReference type="EMBL" id="MBB5185909.1"/>
    </source>
</evidence>
<accession>A0A840QYR8</accession>
<dbReference type="RefSeq" id="WP_184460745.1">
    <property type="nucleotide sequence ID" value="NZ_JACHHW010000001.1"/>
</dbReference>
<name>A0A840QYR8_9GAMM</name>
<keyword evidence="2" id="KW-1185">Reference proteome</keyword>
<proteinExistence type="predicted"/>
<protein>
    <submittedName>
        <fullName evidence="1">Uncharacterized protein</fullName>
    </submittedName>
</protein>
<dbReference type="Proteomes" id="UP000536640">
    <property type="component" value="Unassembled WGS sequence"/>
</dbReference>